<keyword evidence="1" id="KW-0812">Transmembrane</keyword>
<dbReference type="InterPro" id="IPR001036">
    <property type="entry name" value="Acrflvin-R"/>
</dbReference>
<dbReference type="Pfam" id="PF00873">
    <property type="entry name" value="ACR_tran"/>
    <property type="match status" value="1"/>
</dbReference>
<accession>O66977</accession>
<dbReference type="SUPFAM" id="SSF82866">
    <property type="entry name" value="Multidrug efflux transporter AcrB transmembrane domain"/>
    <property type="match status" value="2"/>
</dbReference>
<evidence type="ECO:0000256" key="1">
    <source>
        <dbReference type="SAM" id="Phobius"/>
    </source>
</evidence>
<dbReference type="Gene3D" id="1.20.1640.10">
    <property type="entry name" value="Multidrug efflux transporter AcrB transmembrane domain"/>
    <property type="match status" value="2"/>
</dbReference>
<name>O66977_AQUAE</name>
<dbReference type="Proteomes" id="UP000000798">
    <property type="component" value="Chromosome"/>
</dbReference>
<feature type="transmembrane region" description="Helical" evidence="1">
    <location>
        <begin position="456"/>
        <end position="484"/>
    </location>
</feature>
<dbReference type="KEGG" id="aae:aq_786"/>
<dbReference type="RefSeq" id="WP_010880476.1">
    <property type="nucleotide sequence ID" value="NC_000918.1"/>
</dbReference>
<dbReference type="SUPFAM" id="SSF82714">
    <property type="entry name" value="Multidrug efflux transporter AcrB TolC docking domain, DN and DC subdomains"/>
    <property type="match status" value="2"/>
</dbReference>
<dbReference type="HOGENOM" id="CLU_002755_1_2_0"/>
<dbReference type="InParanoid" id="O66977"/>
<sequence>MQKFFIERPVTAFMLMLSFVFLGLYSLKLVPIDRLPDVEFPVVRISADYPGADPYVVDTNVTRIIEEAVSTVSGIESIISRSYPGFASVVVTFTLDKDIDVATQEVSNAIQRAMRRFPKGVEPPTVVKVDTSVAPIMVLLLYSDTADYQRLTYYADKVIKRELEKLYGVGSVSLGGFRDNVLWVRLKVSELYGYELTPLDVLREIDKNHQDIPAGNVYGKRREYILRLYGKFKTPEELSNLYIKENLRLGDVARVYFGEDEERSLARFNGNRAVALLVFKQAKVNTVRVIDEIKSRMEFFRELLPPDIKLDYTFDASVYVKESIRAAFEEIIIGVFLTAFTVYLFLGNLRLTLVPVFAIPVTILGTIFFLYQLGYSLNTITLLALAVAVGIVIDDAIVVMESIHRRREEGLPPFEAGVKGTRVVMFALLASTSVLIVVFLPVVFLKGVLGTFLKNFALTLIIAIGLSYLVAITFTPSATVRLITQRPRENFFMKLYKRFEGSFDKALRFSLDHKFIVLLLSFFFVGLSVYLFPKVKKEFVPHVDEGRFMVRMRMPVGTSFERVKEKAKEVERILLKNPHIAKVGMVVGEGVGGAGVHSGLFFVYLKERSQRPHQMVVMSEVRRELSELKNVKVSVEPPHGIGASAGRTTDLQYIVRGERIEVLKKIAKSMEEHFSNVEGFRDVDTSLELSAPYVKISVKREKLSHLGVSVEDLGLTLSLLFGKYRVGTYELGSESYDFYIKAEEDFVKEIHNLNRVYIRARNGELIPITELIDFSIEAGPFSLTRYNRQYSFVFYANLEGIDLATARSLVEDWLKKNLPFGYTYDTAGRVKEFKKAFSGFVLSLAMSLIGVYMILASLFESLKHPFTVLLMVPLSALGVFGFMYLTDTSLNVSSYFGIILLVGIIVRDAVLFIERIIQLRKEGYAVREAILEARRERLRPILMTTITVVSALLPVALGLTAGSEQRKPLAIAVIGGIASGLPLSLFLLPVLYELMEWKRK</sequence>
<dbReference type="SUPFAM" id="SSF82693">
    <property type="entry name" value="Multidrug efflux transporter AcrB pore domain, PN1, PN2, PC1 and PC2 subdomains"/>
    <property type="match status" value="3"/>
</dbReference>
<dbReference type="PANTHER" id="PTHR32063:SF0">
    <property type="entry name" value="SWARMING MOTILITY PROTEIN SWRC"/>
    <property type="match status" value="1"/>
</dbReference>
<feature type="transmembrane region" description="Helical" evidence="1">
    <location>
        <begin position="423"/>
        <end position="444"/>
    </location>
</feature>
<feature type="transmembrane region" description="Helical" evidence="1">
    <location>
        <begin position="941"/>
        <end position="963"/>
    </location>
</feature>
<dbReference type="STRING" id="224324.aq_786"/>
<keyword evidence="1" id="KW-1133">Transmembrane helix</keyword>
<dbReference type="GO" id="GO:0005886">
    <property type="term" value="C:plasma membrane"/>
    <property type="evidence" value="ECO:0000318"/>
    <property type="project" value="GO_Central"/>
</dbReference>
<feature type="transmembrane region" description="Helical" evidence="1">
    <location>
        <begin position="866"/>
        <end position="886"/>
    </location>
</feature>
<feature type="transmembrane region" description="Helical" evidence="1">
    <location>
        <begin position="892"/>
        <end position="913"/>
    </location>
</feature>
<feature type="transmembrane region" description="Helical" evidence="1">
    <location>
        <begin position="353"/>
        <end position="374"/>
    </location>
</feature>
<dbReference type="eggNOG" id="COG0841">
    <property type="taxonomic scope" value="Bacteria"/>
</dbReference>
<dbReference type="Gene3D" id="3.30.2090.10">
    <property type="entry name" value="Multidrug efflux transporter AcrB TolC docking domain, DN and DC subdomains"/>
    <property type="match status" value="2"/>
</dbReference>
<evidence type="ECO:0000313" key="3">
    <source>
        <dbReference type="Proteomes" id="UP000000798"/>
    </source>
</evidence>
<organism evidence="2 3">
    <name type="scientific">Aquifex aeolicus (strain VF5)</name>
    <dbReference type="NCBI Taxonomy" id="224324"/>
    <lineage>
        <taxon>Bacteria</taxon>
        <taxon>Pseudomonadati</taxon>
        <taxon>Aquificota</taxon>
        <taxon>Aquificia</taxon>
        <taxon>Aquificales</taxon>
        <taxon>Aquificaceae</taxon>
        <taxon>Aquifex</taxon>
    </lineage>
</organism>
<keyword evidence="3" id="KW-1185">Reference proteome</keyword>
<dbReference type="PATRIC" id="fig|224324.8.peg.623"/>
<dbReference type="InterPro" id="IPR027463">
    <property type="entry name" value="AcrB_DN_DC_subdom"/>
</dbReference>
<dbReference type="PIR" id="F70368">
    <property type="entry name" value="F70368"/>
</dbReference>
<feature type="transmembrane region" description="Helical" evidence="1">
    <location>
        <begin position="969"/>
        <end position="992"/>
    </location>
</feature>
<dbReference type="PANTHER" id="PTHR32063">
    <property type="match status" value="1"/>
</dbReference>
<feature type="transmembrane region" description="Helical" evidence="1">
    <location>
        <begin position="836"/>
        <end position="859"/>
    </location>
</feature>
<dbReference type="Gene3D" id="3.30.70.1320">
    <property type="entry name" value="Multidrug efflux transporter AcrB pore domain like"/>
    <property type="match status" value="1"/>
</dbReference>
<feature type="transmembrane region" description="Helical" evidence="1">
    <location>
        <begin position="326"/>
        <end position="346"/>
    </location>
</feature>
<feature type="transmembrane region" description="Helical" evidence="1">
    <location>
        <begin position="515"/>
        <end position="532"/>
    </location>
</feature>
<reference evidence="2 3" key="1">
    <citation type="journal article" date="1998" name="Nature">
        <title>The complete genome of the hyperthermophilic bacterium Aquifex aeolicus.</title>
        <authorList>
            <person name="Deckert G."/>
            <person name="Warren P.V."/>
            <person name="Gaasterland T."/>
            <person name="Young W.G."/>
            <person name="Lenox A.L."/>
            <person name="Graham D.E."/>
            <person name="Overbeek R."/>
            <person name="Snead M.A."/>
            <person name="Keller M."/>
            <person name="Aujay M."/>
            <person name="Huber R."/>
            <person name="Feldman R.A."/>
            <person name="Short J.M."/>
            <person name="Olson G.J."/>
            <person name="Swanson R.V."/>
        </authorList>
    </citation>
    <scope>NUCLEOTIDE SEQUENCE [LARGE SCALE GENOMIC DNA]</scope>
    <source>
        <strain evidence="2 3">VF5</strain>
    </source>
</reference>
<keyword evidence="1" id="KW-0472">Membrane</keyword>
<dbReference type="PRINTS" id="PR00702">
    <property type="entry name" value="ACRIFLAVINRP"/>
</dbReference>
<dbReference type="OrthoDB" id="8270at2"/>
<dbReference type="GO" id="GO:0042910">
    <property type="term" value="F:xenobiotic transmembrane transporter activity"/>
    <property type="evidence" value="ECO:0000318"/>
    <property type="project" value="GO_Central"/>
</dbReference>
<feature type="transmembrane region" description="Helical" evidence="1">
    <location>
        <begin position="380"/>
        <end position="403"/>
    </location>
</feature>
<dbReference type="EMBL" id="AE000657">
    <property type="protein sequence ID" value="AAC06934.1"/>
    <property type="molecule type" value="Genomic_DNA"/>
</dbReference>
<dbReference type="Gene3D" id="3.30.70.1430">
    <property type="entry name" value="Multidrug efflux transporter AcrB pore domain"/>
    <property type="match status" value="2"/>
</dbReference>
<dbReference type="Gene3D" id="3.30.70.1440">
    <property type="entry name" value="Multidrug efflux transporter AcrB pore domain"/>
    <property type="match status" value="1"/>
</dbReference>
<proteinExistence type="predicted"/>
<dbReference type="EnsemblBacteria" id="AAC06934">
    <property type="protein sequence ID" value="AAC06934"/>
    <property type="gene ID" value="aq_786"/>
</dbReference>
<dbReference type="AlphaFoldDB" id="O66977"/>
<gene>
    <name evidence="2" type="primary">acrD4</name>
    <name evidence="2" type="ordered locus">aq_786</name>
</gene>
<dbReference type="FunCoup" id="O66977">
    <property type="interactions" value="249"/>
</dbReference>
<protein>
    <submittedName>
        <fullName evidence="2">Cation efflux (AcrB/AcrD/AcrF family)</fullName>
    </submittedName>
</protein>
<evidence type="ECO:0000313" key="2">
    <source>
        <dbReference type="EMBL" id="AAC06934.1"/>
    </source>
</evidence>
<feature type="transmembrane region" description="Helical" evidence="1">
    <location>
        <begin position="12"/>
        <end position="30"/>
    </location>
</feature>